<dbReference type="InterPro" id="IPR058582">
    <property type="entry name" value="KH_NusA_2nd"/>
</dbReference>
<dbReference type="STRING" id="334253.SAMN04487943_11333"/>
<dbReference type="Pfam" id="PF00575">
    <property type="entry name" value="S1"/>
    <property type="match status" value="1"/>
</dbReference>
<dbReference type="AlphaFoldDB" id="A0A1I4PVS9"/>
<evidence type="ECO:0000313" key="10">
    <source>
        <dbReference type="Proteomes" id="UP000198565"/>
    </source>
</evidence>
<dbReference type="Pfam" id="PF13184">
    <property type="entry name" value="KH_NusA_1st"/>
    <property type="match status" value="1"/>
</dbReference>
<evidence type="ECO:0000256" key="4">
    <source>
        <dbReference type="ARBA" id="ARBA00022884"/>
    </source>
</evidence>
<feature type="domain" description="S1 motif" evidence="8">
    <location>
        <begin position="135"/>
        <end position="199"/>
    </location>
</feature>
<organism evidence="9 10">
    <name type="scientific">Gracilibacillus orientalis</name>
    <dbReference type="NCBI Taxonomy" id="334253"/>
    <lineage>
        <taxon>Bacteria</taxon>
        <taxon>Bacillati</taxon>
        <taxon>Bacillota</taxon>
        <taxon>Bacilli</taxon>
        <taxon>Bacillales</taxon>
        <taxon>Bacillaceae</taxon>
        <taxon>Gracilibacillus</taxon>
    </lineage>
</organism>
<dbReference type="OrthoDB" id="9807233at2"/>
<proteinExistence type="inferred from homology"/>
<dbReference type="Gene3D" id="3.30.1480.10">
    <property type="entry name" value="NusA, N-terminal domain"/>
    <property type="match status" value="1"/>
</dbReference>
<dbReference type="PROSITE" id="PS50126">
    <property type="entry name" value="S1"/>
    <property type="match status" value="1"/>
</dbReference>
<dbReference type="InterPro" id="IPR015946">
    <property type="entry name" value="KH_dom-like_a/b"/>
</dbReference>
<dbReference type="Pfam" id="PF08529">
    <property type="entry name" value="NusA_N"/>
    <property type="match status" value="1"/>
</dbReference>
<dbReference type="CDD" id="cd02134">
    <property type="entry name" value="KH-II_NusA_rpt1"/>
    <property type="match status" value="1"/>
</dbReference>
<dbReference type="InterPro" id="IPR025249">
    <property type="entry name" value="TF_NusA_KH_1st"/>
</dbReference>
<evidence type="ECO:0000256" key="6">
    <source>
        <dbReference type="ARBA" id="ARBA00023163"/>
    </source>
</evidence>
<dbReference type="InterPro" id="IPR009019">
    <property type="entry name" value="KH_sf_prok-type"/>
</dbReference>
<dbReference type="Gene3D" id="2.40.50.140">
    <property type="entry name" value="Nucleic acid-binding proteins"/>
    <property type="match status" value="1"/>
</dbReference>
<dbReference type="GO" id="GO:0005829">
    <property type="term" value="C:cytosol"/>
    <property type="evidence" value="ECO:0007669"/>
    <property type="project" value="TreeGrafter"/>
</dbReference>
<dbReference type="InterPro" id="IPR004087">
    <property type="entry name" value="KH_dom"/>
</dbReference>
<sequence>MNRELFDAMNYLEKEKGINKDILMEALEAALISAYKKNFKSATNVRVDLNEEAGTMGVFAQKEIVEEVEDHNQQISLEEAQGINPAYEIGDVVEIEVTPKDFGRIAAQAAKQVVTQRVREAERGIIYNEYIDREEDIMNGTIQRMDGRFIYVNLGKVEAKLPESECMPTETYNVHDRIKVFVTKVENTNKGPNIFLSRTHPGLLKRLFEMEVPEIYDGTVEVRSVAREAGDRSKISVHAEDPEIDPVGSCVGQKGQRVQTIVDELKGEKIDIVEWSEDPVVYVSNALSPSKVIRVNVDEDEKATTVIVPDYQLSLAIGKRGQNARLAAKLTGWKIDIKSESEAKEEGLISEEEIEESIQALEYEDSLEYEESYEDMDEDLFK</sequence>
<dbReference type="Gene3D" id="3.30.300.20">
    <property type="match status" value="2"/>
</dbReference>
<keyword evidence="6 7" id="KW-0804">Transcription</keyword>
<keyword evidence="3 7" id="KW-0889">Transcription antitermination</keyword>
<dbReference type="Proteomes" id="UP000198565">
    <property type="component" value="Unassembled WGS sequence"/>
</dbReference>
<gene>
    <name evidence="7" type="primary">nusA</name>
    <name evidence="9" type="ORF">SAMN04487943_11333</name>
</gene>
<dbReference type="SMART" id="SM00322">
    <property type="entry name" value="KH"/>
    <property type="match status" value="2"/>
</dbReference>
<dbReference type="RefSeq" id="WP_091485398.1">
    <property type="nucleotide sequence ID" value="NZ_FOTR01000013.1"/>
</dbReference>
<dbReference type="NCBIfam" id="TIGR01953">
    <property type="entry name" value="NusA"/>
    <property type="match status" value="1"/>
</dbReference>
<comment type="function">
    <text evidence="7">Participates in both transcription termination and antitermination.</text>
</comment>
<reference evidence="10" key="1">
    <citation type="submission" date="2016-10" db="EMBL/GenBank/DDBJ databases">
        <authorList>
            <person name="Varghese N."/>
            <person name="Submissions S."/>
        </authorList>
    </citation>
    <scope>NUCLEOTIDE SEQUENCE [LARGE SCALE GENOMIC DNA]</scope>
    <source>
        <strain evidence="10">CGMCC 1.4250</strain>
    </source>
</reference>
<evidence type="ECO:0000256" key="7">
    <source>
        <dbReference type="HAMAP-Rule" id="MF_00945"/>
    </source>
</evidence>
<evidence type="ECO:0000313" key="9">
    <source>
        <dbReference type="EMBL" id="SFM31590.1"/>
    </source>
</evidence>
<dbReference type="GO" id="GO:0003700">
    <property type="term" value="F:DNA-binding transcription factor activity"/>
    <property type="evidence" value="ECO:0007669"/>
    <property type="project" value="InterPro"/>
</dbReference>
<dbReference type="InterPro" id="IPR010213">
    <property type="entry name" value="TF_NusA"/>
</dbReference>
<protein>
    <recommendedName>
        <fullName evidence="7">Transcription termination/antitermination protein NusA</fullName>
    </recommendedName>
</protein>
<dbReference type="CDD" id="cd04455">
    <property type="entry name" value="S1_NusA"/>
    <property type="match status" value="1"/>
</dbReference>
<comment type="subcellular location">
    <subcellularLocation>
        <location evidence="7">Cytoplasm</location>
    </subcellularLocation>
</comment>
<dbReference type="FunFam" id="3.30.300.20:FF:000002">
    <property type="entry name" value="Transcription termination/antitermination protein NusA"/>
    <property type="match status" value="1"/>
</dbReference>
<keyword evidence="1 7" id="KW-0806">Transcription termination</keyword>
<dbReference type="FunFam" id="3.30.300.20:FF:000005">
    <property type="entry name" value="Transcription termination/antitermination protein NusA"/>
    <property type="match status" value="1"/>
</dbReference>
<dbReference type="GO" id="GO:0031564">
    <property type="term" value="P:transcription antitermination"/>
    <property type="evidence" value="ECO:0007669"/>
    <property type="project" value="UniProtKB-UniRule"/>
</dbReference>
<dbReference type="FunFam" id="3.30.1480.10:FF:000002">
    <property type="entry name" value="Transcription termination/antitermination protein NusA"/>
    <property type="match status" value="1"/>
</dbReference>
<dbReference type="CDD" id="cd22529">
    <property type="entry name" value="KH-II_NusA_rpt2"/>
    <property type="match status" value="1"/>
</dbReference>
<name>A0A1I4PVS9_9BACI</name>
<dbReference type="GO" id="GO:0006353">
    <property type="term" value="P:DNA-templated transcription termination"/>
    <property type="evidence" value="ECO:0007669"/>
    <property type="project" value="UniProtKB-UniRule"/>
</dbReference>
<dbReference type="PROSITE" id="PS50084">
    <property type="entry name" value="KH_TYPE_1"/>
    <property type="match status" value="1"/>
</dbReference>
<dbReference type="HAMAP" id="MF_00945_B">
    <property type="entry name" value="NusA_B"/>
    <property type="match status" value="1"/>
</dbReference>
<dbReference type="SUPFAM" id="SSF69705">
    <property type="entry name" value="Transcription factor NusA, N-terminal domain"/>
    <property type="match status" value="1"/>
</dbReference>
<dbReference type="PANTHER" id="PTHR22648:SF0">
    <property type="entry name" value="TRANSCRIPTION TERMINATION_ANTITERMINATION PROTEIN NUSA"/>
    <property type="match status" value="1"/>
</dbReference>
<dbReference type="InterPro" id="IPR036555">
    <property type="entry name" value="NusA_N_sf"/>
</dbReference>
<evidence type="ECO:0000256" key="5">
    <source>
        <dbReference type="ARBA" id="ARBA00023015"/>
    </source>
</evidence>
<keyword evidence="4 7" id="KW-0694">RNA-binding</keyword>
<dbReference type="InterPro" id="IPR013735">
    <property type="entry name" value="TF_NusA_N"/>
</dbReference>
<dbReference type="EMBL" id="FOTR01000013">
    <property type="protein sequence ID" value="SFM31590.1"/>
    <property type="molecule type" value="Genomic_DNA"/>
</dbReference>
<dbReference type="PANTHER" id="PTHR22648">
    <property type="entry name" value="TRANSCRIPTION TERMINATION FACTOR NUSA"/>
    <property type="match status" value="1"/>
</dbReference>
<dbReference type="InterPro" id="IPR030842">
    <property type="entry name" value="TF_NusA_bacterial"/>
</dbReference>
<dbReference type="Pfam" id="PF26594">
    <property type="entry name" value="KH_NusA_2nd"/>
    <property type="match status" value="1"/>
</dbReference>
<evidence type="ECO:0000256" key="2">
    <source>
        <dbReference type="ARBA" id="ARBA00022490"/>
    </source>
</evidence>
<dbReference type="SUPFAM" id="SSF54814">
    <property type="entry name" value="Prokaryotic type KH domain (KH-domain type II)"/>
    <property type="match status" value="2"/>
</dbReference>
<keyword evidence="5 7" id="KW-0805">Transcription regulation</keyword>
<comment type="similarity">
    <text evidence="7">Belongs to the NusA family.</text>
</comment>
<accession>A0A1I4PVS9</accession>
<dbReference type="InterPro" id="IPR012340">
    <property type="entry name" value="NA-bd_OB-fold"/>
</dbReference>
<comment type="subunit">
    <text evidence="7">Monomer. Binds directly to the core enzyme of the DNA-dependent RNA polymerase and to nascent RNA.</text>
</comment>
<evidence type="ECO:0000259" key="8">
    <source>
        <dbReference type="PROSITE" id="PS50126"/>
    </source>
</evidence>
<dbReference type="InterPro" id="IPR003029">
    <property type="entry name" value="S1_domain"/>
</dbReference>
<dbReference type="SMART" id="SM00316">
    <property type="entry name" value="S1"/>
    <property type="match status" value="1"/>
</dbReference>
<dbReference type="FunFam" id="2.40.50.140:FF:000058">
    <property type="entry name" value="Transcription termination/antitermination protein NusA"/>
    <property type="match status" value="1"/>
</dbReference>
<keyword evidence="10" id="KW-1185">Reference proteome</keyword>
<evidence type="ECO:0000256" key="1">
    <source>
        <dbReference type="ARBA" id="ARBA00022472"/>
    </source>
</evidence>
<dbReference type="SUPFAM" id="SSF50249">
    <property type="entry name" value="Nucleic acid-binding proteins"/>
    <property type="match status" value="1"/>
</dbReference>
<dbReference type="GO" id="GO:0003723">
    <property type="term" value="F:RNA binding"/>
    <property type="evidence" value="ECO:0007669"/>
    <property type="project" value="UniProtKB-UniRule"/>
</dbReference>
<evidence type="ECO:0000256" key="3">
    <source>
        <dbReference type="ARBA" id="ARBA00022814"/>
    </source>
</evidence>
<keyword evidence="2 7" id="KW-0963">Cytoplasm</keyword>